<evidence type="ECO:0008006" key="3">
    <source>
        <dbReference type="Google" id="ProtNLM"/>
    </source>
</evidence>
<dbReference type="Proteomes" id="UP000190973">
    <property type="component" value="Unassembled WGS sequence"/>
</dbReference>
<dbReference type="InterPro" id="IPR009229">
    <property type="entry name" value="AgrD"/>
</dbReference>
<dbReference type="RefSeq" id="WP_077839984.1">
    <property type="nucleotide sequence ID" value="NZ_JABTAE010000001.1"/>
</dbReference>
<organism evidence="1 2">
    <name type="scientific">Clostridium beijerinckii</name>
    <name type="common">Clostridium MP</name>
    <dbReference type="NCBI Taxonomy" id="1520"/>
    <lineage>
        <taxon>Bacteria</taxon>
        <taxon>Bacillati</taxon>
        <taxon>Bacillota</taxon>
        <taxon>Clostridia</taxon>
        <taxon>Eubacteriales</taxon>
        <taxon>Clostridiaceae</taxon>
        <taxon>Clostridium</taxon>
    </lineage>
</organism>
<protein>
    <recommendedName>
        <fullName evidence="3">Cyclic lactone autoinducer peptide</fullName>
    </recommendedName>
</protein>
<accession>A0A1S8S1K7</accession>
<gene>
    <name evidence="1" type="ORF">CLBCK_36160</name>
</gene>
<sequence length="48" mass="5544">MKNIFKILLLKLTSNICTRMAFRVSASACSWSAYQPEEPECLRDINNH</sequence>
<evidence type="ECO:0000313" key="1">
    <source>
        <dbReference type="EMBL" id="OOM59165.1"/>
    </source>
</evidence>
<name>A0A1S8S1K7_CLOBE</name>
<comment type="caution">
    <text evidence="1">The sequence shown here is derived from an EMBL/GenBank/DDBJ whole genome shotgun (WGS) entry which is preliminary data.</text>
</comment>
<evidence type="ECO:0000313" key="2">
    <source>
        <dbReference type="Proteomes" id="UP000190973"/>
    </source>
</evidence>
<dbReference type="AlphaFoldDB" id="A0A1S8S1K7"/>
<proteinExistence type="predicted"/>
<dbReference type="EMBL" id="LZZI01000080">
    <property type="protein sequence ID" value="OOM59165.1"/>
    <property type="molecule type" value="Genomic_DNA"/>
</dbReference>
<reference evidence="1 2" key="1">
    <citation type="submission" date="2016-05" db="EMBL/GenBank/DDBJ databases">
        <title>Microbial solvent formation.</title>
        <authorList>
            <person name="Poehlein A."/>
            <person name="Montoya Solano J.D."/>
            <person name="Flitsch S."/>
            <person name="Krabben P."/>
            <person name="Duerre P."/>
            <person name="Daniel R."/>
        </authorList>
    </citation>
    <scope>NUCLEOTIDE SEQUENCE [LARGE SCALE GENOMIC DNA]</scope>
    <source>
        <strain evidence="1 2">DSM 53</strain>
    </source>
</reference>
<dbReference type="NCBIfam" id="TIGR04223">
    <property type="entry name" value="quorum_AgrD"/>
    <property type="match status" value="1"/>
</dbReference>